<organism evidence="1">
    <name type="scientific">Guillardia theta (strain CCMP2712)</name>
    <name type="common">Cryptophyte</name>
    <dbReference type="NCBI Taxonomy" id="905079"/>
    <lineage>
        <taxon>Eukaryota</taxon>
        <taxon>Cryptophyceae</taxon>
        <taxon>Pyrenomonadales</taxon>
        <taxon>Geminigeraceae</taxon>
        <taxon>Guillardia</taxon>
    </lineage>
</organism>
<sequence>MLEVFPELIQMISKHLDCEGIRKFASVNKLIREMTYSAVVVAQYQETRIFLKGLFQSFQEYALKDGHMYSNKMKCKVFKATIEDICSSVEMNDNLGFLMDKCLETEKCTQYVRLPNLLSTSMKHQLNDREKRVIALGIPIQKRVRCKFSIKKQKLGRFQSALCEDCKKYACILCEDISTCSTCATSKCSSCRDSETFFVRLNCHNCCIYVADRMAAQGCTHMPHCEICGLHCKKPPRVCESCGVSSCDSCIPLSSVCMQCGQYSLW</sequence>
<dbReference type="GeneID" id="17301514"/>
<evidence type="ECO:0000313" key="2">
    <source>
        <dbReference type="EnsemblProtists" id="EKX44851"/>
    </source>
</evidence>
<keyword evidence="3" id="KW-1185">Reference proteome</keyword>
<dbReference type="PaxDb" id="55529-EKX44851"/>
<evidence type="ECO:0000313" key="1">
    <source>
        <dbReference type="EMBL" id="EKX44851.1"/>
    </source>
</evidence>
<reference evidence="2" key="3">
    <citation type="submission" date="2016-03" db="UniProtKB">
        <authorList>
            <consortium name="EnsemblProtists"/>
        </authorList>
    </citation>
    <scope>IDENTIFICATION</scope>
</reference>
<reference evidence="1 3" key="1">
    <citation type="journal article" date="2012" name="Nature">
        <title>Algal genomes reveal evolutionary mosaicism and the fate of nucleomorphs.</title>
        <authorList>
            <consortium name="DOE Joint Genome Institute"/>
            <person name="Curtis B.A."/>
            <person name="Tanifuji G."/>
            <person name="Burki F."/>
            <person name="Gruber A."/>
            <person name="Irimia M."/>
            <person name="Maruyama S."/>
            <person name="Arias M.C."/>
            <person name="Ball S.G."/>
            <person name="Gile G.H."/>
            <person name="Hirakawa Y."/>
            <person name="Hopkins J.F."/>
            <person name="Kuo A."/>
            <person name="Rensing S.A."/>
            <person name="Schmutz J."/>
            <person name="Symeonidi A."/>
            <person name="Elias M."/>
            <person name="Eveleigh R.J."/>
            <person name="Herman E.K."/>
            <person name="Klute M.J."/>
            <person name="Nakayama T."/>
            <person name="Obornik M."/>
            <person name="Reyes-Prieto A."/>
            <person name="Armbrust E.V."/>
            <person name="Aves S.J."/>
            <person name="Beiko R.G."/>
            <person name="Coutinho P."/>
            <person name="Dacks J.B."/>
            <person name="Durnford D.G."/>
            <person name="Fast N.M."/>
            <person name="Green B.R."/>
            <person name="Grisdale C.J."/>
            <person name="Hempel F."/>
            <person name="Henrissat B."/>
            <person name="Hoppner M.P."/>
            <person name="Ishida K."/>
            <person name="Kim E."/>
            <person name="Koreny L."/>
            <person name="Kroth P.G."/>
            <person name="Liu Y."/>
            <person name="Malik S.B."/>
            <person name="Maier U.G."/>
            <person name="McRose D."/>
            <person name="Mock T."/>
            <person name="Neilson J.A."/>
            <person name="Onodera N.T."/>
            <person name="Poole A.M."/>
            <person name="Pritham E.J."/>
            <person name="Richards T.A."/>
            <person name="Rocap G."/>
            <person name="Roy S.W."/>
            <person name="Sarai C."/>
            <person name="Schaack S."/>
            <person name="Shirato S."/>
            <person name="Slamovits C.H."/>
            <person name="Spencer D.F."/>
            <person name="Suzuki S."/>
            <person name="Worden A.Z."/>
            <person name="Zauner S."/>
            <person name="Barry K."/>
            <person name="Bell C."/>
            <person name="Bharti A.K."/>
            <person name="Crow J.A."/>
            <person name="Grimwood J."/>
            <person name="Kramer R."/>
            <person name="Lindquist E."/>
            <person name="Lucas S."/>
            <person name="Salamov A."/>
            <person name="McFadden G.I."/>
            <person name="Lane C.E."/>
            <person name="Keeling P.J."/>
            <person name="Gray M.W."/>
            <person name="Grigoriev I.V."/>
            <person name="Archibald J.M."/>
        </authorList>
    </citation>
    <scope>NUCLEOTIDE SEQUENCE</scope>
    <source>
        <strain evidence="1 3">CCMP2712</strain>
    </source>
</reference>
<protein>
    <submittedName>
        <fullName evidence="1 2">Uncharacterized protein</fullName>
    </submittedName>
</protein>
<dbReference type="Proteomes" id="UP000011087">
    <property type="component" value="Unassembled WGS sequence"/>
</dbReference>
<gene>
    <name evidence="1" type="ORF">GUITHDRAFT_109274</name>
</gene>
<proteinExistence type="predicted"/>
<dbReference type="AlphaFoldDB" id="L1J8L0"/>
<dbReference type="KEGG" id="gtt:GUITHDRAFT_109274"/>
<name>L1J8L0_GUITC</name>
<dbReference type="EnsemblProtists" id="EKX44851">
    <property type="protein sequence ID" value="EKX44851"/>
    <property type="gene ID" value="GUITHDRAFT_109274"/>
</dbReference>
<reference evidence="3" key="2">
    <citation type="submission" date="2012-11" db="EMBL/GenBank/DDBJ databases">
        <authorList>
            <person name="Kuo A."/>
            <person name="Curtis B.A."/>
            <person name="Tanifuji G."/>
            <person name="Burki F."/>
            <person name="Gruber A."/>
            <person name="Irimia M."/>
            <person name="Maruyama S."/>
            <person name="Arias M.C."/>
            <person name="Ball S.G."/>
            <person name="Gile G.H."/>
            <person name="Hirakawa Y."/>
            <person name="Hopkins J.F."/>
            <person name="Rensing S.A."/>
            <person name="Schmutz J."/>
            <person name="Symeonidi A."/>
            <person name="Elias M."/>
            <person name="Eveleigh R.J."/>
            <person name="Herman E.K."/>
            <person name="Klute M.J."/>
            <person name="Nakayama T."/>
            <person name="Obornik M."/>
            <person name="Reyes-Prieto A."/>
            <person name="Armbrust E.V."/>
            <person name="Aves S.J."/>
            <person name="Beiko R.G."/>
            <person name="Coutinho P."/>
            <person name="Dacks J.B."/>
            <person name="Durnford D.G."/>
            <person name="Fast N.M."/>
            <person name="Green B.R."/>
            <person name="Grisdale C."/>
            <person name="Hempe F."/>
            <person name="Henrissat B."/>
            <person name="Hoppner M.P."/>
            <person name="Ishida K.-I."/>
            <person name="Kim E."/>
            <person name="Koreny L."/>
            <person name="Kroth P.G."/>
            <person name="Liu Y."/>
            <person name="Malik S.-B."/>
            <person name="Maier U.G."/>
            <person name="McRose D."/>
            <person name="Mock T."/>
            <person name="Neilson J.A."/>
            <person name="Onodera N.T."/>
            <person name="Poole A.M."/>
            <person name="Pritham E.J."/>
            <person name="Richards T.A."/>
            <person name="Rocap G."/>
            <person name="Roy S.W."/>
            <person name="Sarai C."/>
            <person name="Schaack S."/>
            <person name="Shirato S."/>
            <person name="Slamovits C.H."/>
            <person name="Spencer D.F."/>
            <person name="Suzuki S."/>
            <person name="Worden A.Z."/>
            <person name="Zauner S."/>
            <person name="Barry K."/>
            <person name="Bell C."/>
            <person name="Bharti A.K."/>
            <person name="Crow J.A."/>
            <person name="Grimwood J."/>
            <person name="Kramer R."/>
            <person name="Lindquist E."/>
            <person name="Lucas S."/>
            <person name="Salamov A."/>
            <person name="McFadden G.I."/>
            <person name="Lane C.E."/>
            <person name="Keeling P.J."/>
            <person name="Gray M.W."/>
            <person name="Grigoriev I.V."/>
            <person name="Archibald J.M."/>
        </authorList>
    </citation>
    <scope>NUCLEOTIDE SEQUENCE</scope>
    <source>
        <strain evidence="3">CCMP2712</strain>
    </source>
</reference>
<dbReference type="RefSeq" id="XP_005831831.1">
    <property type="nucleotide sequence ID" value="XM_005831774.1"/>
</dbReference>
<evidence type="ECO:0000313" key="3">
    <source>
        <dbReference type="Proteomes" id="UP000011087"/>
    </source>
</evidence>
<dbReference type="EMBL" id="JH993002">
    <property type="protein sequence ID" value="EKX44851.1"/>
    <property type="molecule type" value="Genomic_DNA"/>
</dbReference>
<dbReference type="OrthoDB" id="10626452at2759"/>
<dbReference type="HOGENOM" id="CLU_1047480_0_0_1"/>
<accession>L1J8L0</accession>